<dbReference type="PROSITE" id="PS51819">
    <property type="entry name" value="VOC"/>
    <property type="match status" value="2"/>
</dbReference>
<dbReference type="EMBL" id="AZEA01000001">
    <property type="protein sequence ID" value="KRK90016.1"/>
    <property type="molecule type" value="Genomic_DNA"/>
</dbReference>
<proteinExistence type="predicted"/>
<dbReference type="Proteomes" id="UP000051581">
    <property type="component" value="Unassembled WGS sequence"/>
</dbReference>
<evidence type="ECO:0000259" key="1">
    <source>
        <dbReference type="PROSITE" id="PS51819"/>
    </source>
</evidence>
<sequence>MRTHHISLLTKDSQQNIDFYTRILGMRLVKNTVNQENIRIRHLFYGDYLGTPGSVVTFFVVPLLGHRTDGKHFFNNIKLSIPNGSADFWKARLAEHAVKAEDIQGGIMFLDPDEIEVKLLETSEVLTDMRVVPDNGIPADKQITHLMGTELHVPDPEATGAFFHNWLGIPVKDNVVELEDGQSIELFESDQQDVRTRFGRGSIDHFAIQAPTKADLFRYWDIAKEQHLNIEEYADRGWFKSLYVRDPGDNRIEIATTTPGFSLEEPILTMGQGLSLPPKFESQRQEIMDFYAKEGVDFTEGVREPTSVPD</sequence>
<dbReference type="Gene3D" id="3.10.180.10">
    <property type="entry name" value="2,3-Dihydroxybiphenyl 1,2-Dioxygenase, domain 1"/>
    <property type="match status" value="2"/>
</dbReference>
<reference evidence="2 3" key="1">
    <citation type="journal article" date="2015" name="Genome Announc.">
        <title>Expanding the biotechnology potential of lactobacilli through comparative genomics of 213 strains and associated genera.</title>
        <authorList>
            <person name="Sun Z."/>
            <person name="Harris H.M."/>
            <person name="McCann A."/>
            <person name="Guo C."/>
            <person name="Argimon S."/>
            <person name="Zhang W."/>
            <person name="Yang X."/>
            <person name="Jeffery I.B."/>
            <person name="Cooney J.C."/>
            <person name="Kagawa T.F."/>
            <person name="Liu W."/>
            <person name="Song Y."/>
            <person name="Salvetti E."/>
            <person name="Wrobel A."/>
            <person name="Rasinkangas P."/>
            <person name="Parkhill J."/>
            <person name="Rea M.C."/>
            <person name="O'Sullivan O."/>
            <person name="Ritari J."/>
            <person name="Douillard F.P."/>
            <person name="Paul Ross R."/>
            <person name="Yang R."/>
            <person name="Briner A.E."/>
            <person name="Felis G.E."/>
            <person name="de Vos W.M."/>
            <person name="Barrangou R."/>
            <person name="Klaenhammer T.R."/>
            <person name="Caufield P.W."/>
            <person name="Cui Y."/>
            <person name="Zhang H."/>
            <person name="O'Toole P.W."/>
        </authorList>
    </citation>
    <scope>NUCLEOTIDE SEQUENCE [LARGE SCALE GENOMIC DNA]</scope>
    <source>
        <strain evidence="2 3">DSM 19904</strain>
    </source>
</reference>
<dbReference type="InterPro" id="IPR052537">
    <property type="entry name" value="Extradiol_RC_dioxygenase"/>
</dbReference>
<organism evidence="2 3">
    <name type="scientific">Lentilactobacillus sunkii DSM 19904</name>
    <dbReference type="NCBI Taxonomy" id="1423808"/>
    <lineage>
        <taxon>Bacteria</taxon>
        <taxon>Bacillati</taxon>
        <taxon>Bacillota</taxon>
        <taxon>Bacilli</taxon>
        <taxon>Lactobacillales</taxon>
        <taxon>Lactobacillaceae</taxon>
        <taxon>Lentilactobacillus</taxon>
    </lineage>
</organism>
<feature type="domain" description="VOC" evidence="1">
    <location>
        <begin position="2"/>
        <end position="134"/>
    </location>
</feature>
<evidence type="ECO:0000313" key="2">
    <source>
        <dbReference type="EMBL" id="KRK90016.1"/>
    </source>
</evidence>
<dbReference type="SUPFAM" id="SSF54593">
    <property type="entry name" value="Glyoxalase/Bleomycin resistance protein/Dihydroxybiphenyl dioxygenase"/>
    <property type="match status" value="2"/>
</dbReference>
<name>A0A0R1L3G4_9LACO</name>
<dbReference type="Pfam" id="PF00903">
    <property type="entry name" value="Glyoxalase"/>
    <property type="match status" value="2"/>
</dbReference>
<dbReference type="OrthoDB" id="9785698at2"/>
<accession>A0A0R1L3G4</accession>
<dbReference type="InterPro" id="IPR037523">
    <property type="entry name" value="VOC_core"/>
</dbReference>
<dbReference type="InterPro" id="IPR029068">
    <property type="entry name" value="Glyas_Bleomycin-R_OHBP_Dase"/>
</dbReference>
<dbReference type="RefSeq" id="WP_057822947.1">
    <property type="nucleotide sequence ID" value="NZ_AZEA01000001.1"/>
</dbReference>
<feature type="domain" description="VOC" evidence="1">
    <location>
        <begin position="142"/>
        <end position="257"/>
    </location>
</feature>
<gene>
    <name evidence="2" type="ORF">FD17_GL000256</name>
</gene>
<dbReference type="PATRIC" id="fig|1423808.3.peg.254"/>
<dbReference type="AlphaFoldDB" id="A0A0R1L3G4"/>
<dbReference type="PANTHER" id="PTHR36110">
    <property type="entry name" value="RING-CLEAVING DIOXYGENASE MHQE-RELATED"/>
    <property type="match status" value="1"/>
</dbReference>
<comment type="caution">
    <text evidence="2">The sequence shown here is derived from an EMBL/GenBank/DDBJ whole genome shotgun (WGS) entry which is preliminary data.</text>
</comment>
<keyword evidence="3" id="KW-1185">Reference proteome</keyword>
<protein>
    <submittedName>
        <fullName evidence="2">Bleomycin resistance protein</fullName>
    </submittedName>
</protein>
<evidence type="ECO:0000313" key="3">
    <source>
        <dbReference type="Proteomes" id="UP000051581"/>
    </source>
</evidence>
<dbReference type="InterPro" id="IPR004360">
    <property type="entry name" value="Glyas_Fos-R_dOase_dom"/>
</dbReference>
<dbReference type="PANTHER" id="PTHR36110:SF4">
    <property type="entry name" value="RING-CLEAVING DIOXYGENASE MHQA-RELATED"/>
    <property type="match status" value="1"/>
</dbReference>